<dbReference type="InterPro" id="IPR000772">
    <property type="entry name" value="Ricin_B_lectin"/>
</dbReference>
<sequence>MGRRRSLLLICFLVFILLKEVSGFKIQNKLLGKCLQVEEGTTGGRVSLGECGSNSHVQEWHWLSEGRIRSQHTGECLTAPSQEYEGVLLQPCVLRGAAADVGGEASSQDWACSKKGHITLMGKGLHLSAAKESSLVFVLKEHKQGGRWRTLDNQTLCDDRDSKENLNQLHHQQEELEQRVSPSHISDLNTHAETFEGIVGSIGAEVYSLKDGLNPNFVSTKSPADPTMVFFSLDYGMGWKITMLVLSSLALVLGTAILILSVYSNRRKKVLCVLKSYTPRPEMSVPGSPAPGERVPLTQHAMQFPHSSPSLYRGEILIEWKDGTVTPLYEA</sequence>
<feature type="transmembrane region" description="Helical" evidence="1">
    <location>
        <begin position="237"/>
        <end position="260"/>
    </location>
</feature>
<keyword evidence="1" id="KW-1133">Transmembrane helix</keyword>
<keyword evidence="1" id="KW-0472">Membrane</keyword>
<evidence type="ECO:0000313" key="5">
    <source>
        <dbReference type="RefSeq" id="XP_013863823.1"/>
    </source>
</evidence>
<keyword evidence="2" id="KW-0732">Signal</keyword>
<dbReference type="OrthoDB" id="9899510at2759"/>
<dbReference type="InterPro" id="IPR052678">
    <property type="entry name" value="OST-beta_subunit"/>
</dbReference>
<dbReference type="Pfam" id="PF00652">
    <property type="entry name" value="Ricin_B_lectin"/>
    <property type="match status" value="1"/>
</dbReference>
<feature type="signal peptide" evidence="2">
    <location>
        <begin position="1"/>
        <end position="23"/>
    </location>
</feature>
<dbReference type="KEGG" id="alim:106517497"/>
<accession>A0A2I4B7Y7</accession>
<evidence type="ECO:0000256" key="1">
    <source>
        <dbReference type="SAM" id="Phobius"/>
    </source>
</evidence>
<proteinExistence type="predicted"/>
<dbReference type="PANTHER" id="PTHR36129">
    <property type="entry name" value="ORGANIC SOLUTE TRANSPORTER SUBUNIT BETA-RELATED"/>
    <property type="match status" value="1"/>
</dbReference>
<keyword evidence="4" id="KW-1185">Reference proteome</keyword>
<feature type="chain" id="PRO_5014191045" evidence="2">
    <location>
        <begin position="24"/>
        <end position="331"/>
    </location>
</feature>
<dbReference type="Proteomes" id="UP000192220">
    <property type="component" value="Unplaced"/>
</dbReference>
<dbReference type="PROSITE" id="PS50231">
    <property type="entry name" value="RICIN_B_LECTIN"/>
    <property type="match status" value="1"/>
</dbReference>
<protein>
    <submittedName>
        <fullName evidence="5">Uncharacterized protein LOC106517497</fullName>
    </submittedName>
</protein>
<dbReference type="RefSeq" id="XP_013863823.1">
    <property type="nucleotide sequence ID" value="XM_014008369.1"/>
</dbReference>
<dbReference type="PANTHER" id="PTHR36129:SF2">
    <property type="entry name" value="RICIN B LECTIN DOMAIN-CONTAINING PROTEIN"/>
    <property type="match status" value="1"/>
</dbReference>
<dbReference type="GeneID" id="106517497"/>
<dbReference type="SMART" id="SM00458">
    <property type="entry name" value="RICIN"/>
    <property type="match status" value="1"/>
</dbReference>
<evidence type="ECO:0000256" key="2">
    <source>
        <dbReference type="SAM" id="SignalP"/>
    </source>
</evidence>
<evidence type="ECO:0000313" key="4">
    <source>
        <dbReference type="Proteomes" id="UP000192220"/>
    </source>
</evidence>
<keyword evidence="1" id="KW-0812">Transmembrane</keyword>
<reference evidence="5" key="1">
    <citation type="submission" date="2025-08" db="UniProtKB">
        <authorList>
            <consortium name="RefSeq"/>
        </authorList>
    </citation>
    <scope>IDENTIFICATION</scope>
    <source>
        <strain evidence="5">Quisiro</strain>
        <tissue evidence="5">Liver</tissue>
    </source>
</reference>
<dbReference type="InParanoid" id="A0A2I4B7Y7"/>
<gene>
    <name evidence="5" type="primary">LOC106517497</name>
</gene>
<evidence type="ECO:0000259" key="3">
    <source>
        <dbReference type="SMART" id="SM00458"/>
    </source>
</evidence>
<name>A0A2I4B7Y7_AUSLI</name>
<dbReference type="Gene3D" id="2.80.10.50">
    <property type="match status" value="1"/>
</dbReference>
<dbReference type="SUPFAM" id="SSF50370">
    <property type="entry name" value="Ricin B-like lectins"/>
    <property type="match status" value="1"/>
</dbReference>
<dbReference type="AlphaFoldDB" id="A0A2I4B7Y7"/>
<dbReference type="InterPro" id="IPR035992">
    <property type="entry name" value="Ricin_B-like_lectins"/>
</dbReference>
<feature type="domain" description="Ricin B lectin" evidence="3">
    <location>
        <begin position="21"/>
        <end position="151"/>
    </location>
</feature>
<organism evidence="4 5">
    <name type="scientific">Austrofundulus limnaeus</name>
    <name type="common">Annual killifish</name>
    <dbReference type="NCBI Taxonomy" id="52670"/>
    <lineage>
        <taxon>Eukaryota</taxon>
        <taxon>Metazoa</taxon>
        <taxon>Chordata</taxon>
        <taxon>Craniata</taxon>
        <taxon>Vertebrata</taxon>
        <taxon>Euteleostomi</taxon>
        <taxon>Actinopterygii</taxon>
        <taxon>Neopterygii</taxon>
        <taxon>Teleostei</taxon>
        <taxon>Neoteleostei</taxon>
        <taxon>Acanthomorphata</taxon>
        <taxon>Ovalentaria</taxon>
        <taxon>Atherinomorphae</taxon>
        <taxon>Cyprinodontiformes</taxon>
        <taxon>Rivulidae</taxon>
        <taxon>Austrofundulus</taxon>
    </lineage>
</organism>